<evidence type="ECO:0000313" key="2">
    <source>
        <dbReference type="Proteomes" id="UP000217895"/>
    </source>
</evidence>
<proteinExistence type="predicted"/>
<dbReference type="AlphaFoldDB" id="A0A1Z4JFX0"/>
<reference evidence="1 2" key="1">
    <citation type="submission" date="2017-06" db="EMBL/GenBank/DDBJ databases">
        <title>Genome sequencing of cyanobaciteial culture collection at National Institute for Environmental Studies (NIES).</title>
        <authorList>
            <person name="Hirose Y."/>
            <person name="Shimura Y."/>
            <person name="Fujisawa T."/>
            <person name="Nakamura Y."/>
            <person name="Kawachi M."/>
        </authorList>
    </citation>
    <scope>NUCLEOTIDE SEQUENCE [LARGE SCALE GENOMIC DNA]</scope>
    <source>
        <strain evidence="1 2">NIES-2135</strain>
    </source>
</reference>
<gene>
    <name evidence="1" type="ORF">NIES2135_24550</name>
</gene>
<protein>
    <submittedName>
        <fullName evidence="1">Uncharacterized protein</fullName>
    </submittedName>
</protein>
<dbReference type="Proteomes" id="UP000217895">
    <property type="component" value="Chromosome"/>
</dbReference>
<accession>A0A1Z4JFX0</accession>
<evidence type="ECO:0000313" key="1">
    <source>
        <dbReference type="EMBL" id="BAY55631.1"/>
    </source>
</evidence>
<dbReference type="EMBL" id="AP018203">
    <property type="protein sequence ID" value="BAY55631.1"/>
    <property type="molecule type" value="Genomic_DNA"/>
</dbReference>
<keyword evidence="2" id="KW-1185">Reference proteome</keyword>
<name>A0A1Z4JFX0_LEPBY</name>
<sequence length="66" mass="7730">MLGVSYGVLEIGLYDRFTLLPILLQPTQVRDGYDRYKIQRLLVNVEGFKSNFTRSQYFAMKGENCY</sequence>
<organism evidence="1 2">
    <name type="scientific">Leptolyngbya boryana NIES-2135</name>
    <dbReference type="NCBI Taxonomy" id="1973484"/>
    <lineage>
        <taxon>Bacteria</taxon>
        <taxon>Bacillati</taxon>
        <taxon>Cyanobacteriota</taxon>
        <taxon>Cyanophyceae</taxon>
        <taxon>Leptolyngbyales</taxon>
        <taxon>Leptolyngbyaceae</taxon>
        <taxon>Leptolyngbya group</taxon>
        <taxon>Leptolyngbya</taxon>
    </lineage>
</organism>